<keyword evidence="2 8" id="KW-0812">Transmembrane</keyword>
<dbReference type="InterPro" id="IPR001757">
    <property type="entry name" value="P_typ_ATPase"/>
</dbReference>
<feature type="transmembrane region" description="Helical" evidence="8">
    <location>
        <begin position="695"/>
        <end position="715"/>
    </location>
</feature>
<dbReference type="InterPro" id="IPR044492">
    <property type="entry name" value="P_typ_ATPase_HD_dom"/>
</dbReference>
<dbReference type="Pfam" id="PF00122">
    <property type="entry name" value="E1-E2_ATPase"/>
    <property type="match status" value="1"/>
</dbReference>
<dbReference type="RefSeq" id="WP_091242841.1">
    <property type="nucleotide sequence ID" value="NZ_FNAG01000006.1"/>
</dbReference>
<dbReference type="STRING" id="265719.SAMN04488509_106138"/>
<feature type="transmembrane region" description="Helical" evidence="8">
    <location>
        <begin position="622"/>
        <end position="642"/>
    </location>
</feature>
<keyword evidence="5" id="KW-1278">Translocase</keyword>
<dbReference type="Gene3D" id="1.20.1110.10">
    <property type="entry name" value="Calcium-transporting ATPase, transmembrane domain"/>
    <property type="match status" value="1"/>
</dbReference>
<dbReference type="Gene3D" id="2.70.150.10">
    <property type="entry name" value="Calcium-transporting ATPase, cytoplasmic transduction domain A"/>
    <property type="match status" value="1"/>
</dbReference>
<keyword evidence="7 8" id="KW-0472">Membrane</keyword>
<gene>
    <name evidence="10" type="ORF">SAMN04488509_106138</name>
</gene>
<dbReference type="EMBL" id="FNAG01000006">
    <property type="protein sequence ID" value="SDD75344.1"/>
    <property type="molecule type" value="Genomic_DNA"/>
</dbReference>
<feature type="transmembrane region" description="Helical" evidence="8">
    <location>
        <begin position="751"/>
        <end position="768"/>
    </location>
</feature>
<evidence type="ECO:0000313" key="10">
    <source>
        <dbReference type="EMBL" id="SDD75344.1"/>
    </source>
</evidence>
<dbReference type="OrthoDB" id="9814270at2"/>
<feature type="transmembrane region" description="Helical" evidence="8">
    <location>
        <begin position="648"/>
        <end position="668"/>
    </location>
</feature>
<dbReference type="GO" id="GO:0005524">
    <property type="term" value="F:ATP binding"/>
    <property type="evidence" value="ECO:0007669"/>
    <property type="project" value="UniProtKB-KW"/>
</dbReference>
<dbReference type="GO" id="GO:0016887">
    <property type="term" value="F:ATP hydrolysis activity"/>
    <property type="evidence" value="ECO:0007669"/>
    <property type="project" value="InterPro"/>
</dbReference>
<dbReference type="Pfam" id="PF00702">
    <property type="entry name" value="Hydrolase"/>
    <property type="match status" value="1"/>
</dbReference>
<dbReference type="PRINTS" id="PR00120">
    <property type="entry name" value="HATPASE"/>
</dbReference>
<keyword evidence="11" id="KW-1185">Reference proteome</keyword>
<name>A0A1G6XAX8_9GAMM</name>
<sequence>MPTPSELLDRLSSLPNVETGLTAAEVEGLRARYGDNRIVEPPRHRFWHALRDASRDPMLGFLLVVSTLFFATGETVEAAVLLFAILPLLGMDAFLHRRTRLSTAALASRLASATEVLREGRWQTIAATELVPGDRVRVGSGEALPADGLWRVAEALQVDESSLSGESVPVRKQIAGSAMSASEGWGFAGTRVLAGHGELQVLGTGGDSRYGELVRLAVTAPQPRTPLQQAVGRLVLQLVWIAFALCLLLAAVRLWQGQGWLDALLSGLTLAIAALPEEFPVVLSLFLGVGVFRLARRNALVRRAVAVEDIGRVSVLCTDKTGTLTEGRLRLRELRPAPDLSAEELAQRAAQSLAIDSTDPLDVCLREAAAAAPALAVQQRFPFTEDRRRETVLLLDGTAVIARMKGAPETVLRACAIEADAATRWRAEAQALASRGLKVLALAERSIESTAEESVEPDAGFRMLGLLGFGDPLRPGVAEAVARCRAQGLRVVMLTGDHPATATAIAIEAGLCAGAPRVVSLEDAVSPEALALADVVARAQPKQKLALVQALQASGAAVAVTGDGVNDVPALKAADVGIAMGQRGTQAARESAAIVLLDDDFATLAGAIAEGRALYRNLRASFAYLLLVHLPFVLSAALVPAFGGPLLFLPLHVVWLELIIHPSAMLGFQREAREGDGGAPTQAGRLFDARAWWRLLLGGSLGCAAVLLAQALPGWFDPAHAEAGRRALALAALIAFSAVVLSGLGRSRSAYLIATLSLGSLALTLWPAASEVLATAPPAFAPLLLALSLGGVAAVAALALQPLGRARVS</sequence>
<feature type="transmembrane region" description="Helical" evidence="8">
    <location>
        <begin position="78"/>
        <end position="95"/>
    </location>
</feature>
<dbReference type="Pfam" id="PF00690">
    <property type="entry name" value="Cation_ATPase_N"/>
    <property type="match status" value="1"/>
</dbReference>
<evidence type="ECO:0000256" key="4">
    <source>
        <dbReference type="ARBA" id="ARBA00022840"/>
    </source>
</evidence>
<feature type="transmembrane region" description="Helical" evidence="8">
    <location>
        <begin position="234"/>
        <end position="255"/>
    </location>
</feature>
<dbReference type="AlphaFoldDB" id="A0A1G6XAX8"/>
<dbReference type="PROSITE" id="PS00154">
    <property type="entry name" value="ATPASE_E1_E2"/>
    <property type="match status" value="1"/>
</dbReference>
<evidence type="ECO:0000256" key="1">
    <source>
        <dbReference type="ARBA" id="ARBA00004141"/>
    </source>
</evidence>
<dbReference type="SUPFAM" id="SSF56784">
    <property type="entry name" value="HAD-like"/>
    <property type="match status" value="1"/>
</dbReference>
<dbReference type="NCBIfam" id="TIGR01494">
    <property type="entry name" value="ATPase_P-type"/>
    <property type="match status" value="2"/>
</dbReference>
<evidence type="ECO:0000256" key="3">
    <source>
        <dbReference type="ARBA" id="ARBA00022741"/>
    </source>
</evidence>
<dbReference type="SUPFAM" id="SSF81653">
    <property type="entry name" value="Calcium ATPase, transduction domain A"/>
    <property type="match status" value="1"/>
</dbReference>
<keyword evidence="6 8" id="KW-1133">Transmembrane helix</keyword>
<organism evidence="10 11">
    <name type="scientific">Aquimonas voraii</name>
    <dbReference type="NCBI Taxonomy" id="265719"/>
    <lineage>
        <taxon>Bacteria</taxon>
        <taxon>Pseudomonadati</taxon>
        <taxon>Pseudomonadota</taxon>
        <taxon>Gammaproteobacteria</taxon>
        <taxon>Lysobacterales</taxon>
        <taxon>Lysobacteraceae</taxon>
        <taxon>Aquimonas</taxon>
    </lineage>
</organism>
<dbReference type="InterPro" id="IPR023298">
    <property type="entry name" value="ATPase_P-typ_TM_dom_sf"/>
</dbReference>
<keyword evidence="3" id="KW-0547">Nucleotide-binding</keyword>
<dbReference type="SUPFAM" id="SSF81665">
    <property type="entry name" value="Calcium ATPase, transmembrane domain M"/>
    <property type="match status" value="1"/>
</dbReference>
<dbReference type="SFLD" id="SFLDF00027">
    <property type="entry name" value="p-type_atpase"/>
    <property type="match status" value="1"/>
</dbReference>
<dbReference type="Proteomes" id="UP000199603">
    <property type="component" value="Unassembled WGS sequence"/>
</dbReference>
<dbReference type="SFLD" id="SFLDS00003">
    <property type="entry name" value="Haloacid_Dehalogenase"/>
    <property type="match status" value="1"/>
</dbReference>
<dbReference type="GO" id="GO:0016020">
    <property type="term" value="C:membrane"/>
    <property type="evidence" value="ECO:0007669"/>
    <property type="project" value="UniProtKB-SubCell"/>
</dbReference>
<evidence type="ECO:0000256" key="6">
    <source>
        <dbReference type="ARBA" id="ARBA00022989"/>
    </source>
</evidence>
<dbReference type="PANTHER" id="PTHR42861">
    <property type="entry name" value="CALCIUM-TRANSPORTING ATPASE"/>
    <property type="match status" value="1"/>
</dbReference>
<dbReference type="Gene3D" id="3.40.1110.10">
    <property type="entry name" value="Calcium-transporting ATPase, cytoplasmic domain N"/>
    <property type="match status" value="1"/>
</dbReference>
<dbReference type="InterPro" id="IPR023299">
    <property type="entry name" value="ATPase_P-typ_cyto_dom_N"/>
</dbReference>
<proteinExistence type="predicted"/>
<dbReference type="InterPro" id="IPR023214">
    <property type="entry name" value="HAD_sf"/>
</dbReference>
<reference evidence="10 11" key="1">
    <citation type="submission" date="2016-10" db="EMBL/GenBank/DDBJ databases">
        <authorList>
            <person name="de Groot N.N."/>
        </authorList>
    </citation>
    <scope>NUCLEOTIDE SEQUENCE [LARGE SCALE GENOMIC DNA]</scope>
    <source>
        <strain evidence="10 11">DSM 16957</strain>
    </source>
</reference>
<dbReference type="GO" id="GO:0015662">
    <property type="term" value="F:P-type ion transporter activity"/>
    <property type="evidence" value="ECO:0007669"/>
    <property type="project" value="UniProtKB-ARBA"/>
</dbReference>
<protein>
    <submittedName>
        <fullName evidence="10">Ca2+-transporting ATPase</fullName>
    </submittedName>
</protein>
<dbReference type="InterPro" id="IPR036412">
    <property type="entry name" value="HAD-like_sf"/>
</dbReference>
<feature type="transmembrane region" description="Helical" evidence="8">
    <location>
        <begin position="727"/>
        <end position="744"/>
    </location>
</feature>
<feature type="domain" description="Cation-transporting P-type ATPase N-terminal" evidence="9">
    <location>
        <begin position="3"/>
        <end position="74"/>
    </location>
</feature>
<evidence type="ECO:0000256" key="5">
    <source>
        <dbReference type="ARBA" id="ARBA00022967"/>
    </source>
</evidence>
<evidence type="ECO:0000256" key="7">
    <source>
        <dbReference type="ARBA" id="ARBA00023136"/>
    </source>
</evidence>
<evidence type="ECO:0000256" key="8">
    <source>
        <dbReference type="SAM" id="Phobius"/>
    </source>
</evidence>
<dbReference type="SFLD" id="SFLDG00002">
    <property type="entry name" value="C1.7:_P-type_atpase_like"/>
    <property type="match status" value="1"/>
</dbReference>
<dbReference type="PRINTS" id="PR00119">
    <property type="entry name" value="CATATPASE"/>
</dbReference>
<keyword evidence="4" id="KW-0067">ATP-binding</keyword>
<dbReference type="Gene3D" id="3.40.50.1000">
    <property type="entry name" value="HAD superfamily/HAD-like"/>
    <property type="match status" value="1"/>
</dbReference>
<dbReference type="InterPro" id="IPR059000">
    <property type="entry name" value="ATPase_P-type_domA"/>
</dbReference>
<dbReference type="SMART" id="SM00831">
    <property type="entry name" value="Cation_ATPase_N"/>
    <property type="match status" value="1"/>
</dbReference>
<accession>A0A1G6XAX8</accession>
<evidence type="ECO:0000313" key="11">
    <source>
        <dbReference type="Proteomes" id="UP000199603"/>
    </source>
</evidence>
<dbReference type="InterPro" id="IPR018303">
    <property type="entry name" value="ATPase_P-typ_P_site"/>
</dbReference>
<feature type="transmembrane region" description="Helical" evidence="8">
    <location>
        <begin position="267"/>
        <end position="292"/>
    </location>
</feature>
<feature type="transmembrane region" description="Helical" evidence="8">
    <location>
        <begin position="780"/>
        <end position="800"/>
    </location>
</feature>
<dbReference type="InterPro" id="IPR004014">
    <property type="entry name" value="ATPase_P-typ_cation-transptr_N"/>
</dbReference>
<comment type="subcellular location">
    <subcellularLocation>
        <location evidence="1">Membrane</location>
        <topology evidence="1">Multi-pass membrane protein</topology>
    </subcellularLocation>
</comment>
<evidence type="ECO:0000256" key="2">
    <source>
        <dbReference type="ARBA" id="ARBA00022692"/>
    </source>
</evidence>
<dbReference type="InterPro" id="IPR008250">
    <property type="entry name" value="ATPase_P-typ_transduc_dom_A_sf"/>
</dbReference>
<evidence type="ECO:0000259" key="9">
    <source>
        <dbReference type="SMART" id="SM00831"/>
    </source>
</evidence>